<gene>
    <name evidence="2" type="ORF">SAMN05421666_2483</name>
</gene>
<dbReference type="SUPFAM" id="SSF54427">
    <property type="entry name" value="NTF2-like"/>
    <property type="match status" value="1"/>
</dbReference>
<dbReference type="STRING" id="573024.SAMN05216208_2836"/>
<dbReference type="InterPro" id="IPR011721">
    <property type="entry name" value="CHP02096"/>
</dbReference>
<evidence type="ECO:0000259" key="1">
    <source>
        <dbReference type="Pfam" id="PF12680"/>
    </source>
</evidence>
<sequence length="130" mass="14772">MIETIKHYFDSFNIGDTEGMLSCLSDDVAHHVNEGGVRRGKDMFRDFCEHMEECYREELTDMTLFISDDGKRAAAEYVVNGTYLKTDDGLPEANGQTYTLPAGSFFTLGDGLITRITTYYNLSDWRNQIS</sequence>
<dbReference type="RefSeq" id="WP_076534413.1">
    <property type="nucleotide sequence ID" value="NZ_CANNEL010000007.1"/>
</dbReference>
<dbReference type="EMBL" id="FTNV01000002">
    <property type="protein sequence ID" value="SIS19733.1"/>
    <property type="molecule type" value="Genomic_DNA"/>
</dbReference>
<dbReference type="InterPro" id="IPR032710">
    <property type="entry name" value="NTF2-like_dom_sf"/>
</dbReference>
<organism evidence="2 3">
    <name type="scientific">Roseovarius nanhaiticus</name>
    <dbReference type="NCBI Taxonomy" id="573024"/>
    <lineage>
        <taxon>Bacteria</taxon>
        <taxon>Pseudomonadati</taxon>
        <taxon>Pseudomonadota</taxon>
        <taxon>Alphaproteobacteria</taxon>
        <taxon>Rhodobacterales</taxon>
        <taxon>Roseobacteraceae</taxon>
        <taxon>Roseovarius</taxon>
    </lineage>
</organism>
<dbReference type="Pfam" id="PF12680">
    <property type="entry name" value="SnoaL_2"/>
    <property type="match status" value="1"/>
</dbReference>
<accession>A0A1N7H4J8</accession>
<dbReference type="InterPro" id="IPR037401">
    <property type="entry name" value="SnoaL-like"/>
</dbReference>
<name>A0A1N7H4J8_9RHOB</name>
<dbReference type="AlphaFoldDB" id="A0A1N7H4J8"/>
<protein>
    <recommendedName>
        <fullName evidence="1">SnoaL-like domain-containing protein</fullName>
    </recommendedName>
</protein>
<feature type="domain" description="SnoaL-like" evidence="1">
    <location>
        <begin position="6"/>
        <end position="116"/>
    </location>
</feature>
<evidence type="ECO:0000313" key="2">
    <source>
        <dbReference type="EMBL" id="SIS19733.1"/>
    </source>
</evidence>
<dbReference type="OrthoDB" id="582835at2"/>
<dbReference type="Gene3D" id="3.10.450.50">
    <property type="match status" value="1"/>
</dbReference>
<dbReference type="NCBIfam" id="TIGR02096">
    <property type="entry name" value="ketosteroid isomerase-related protein"/>
    <property type="match status" value="1"/>
</dbReference>
<evidence type="ECO:0000313" key="3">
    <source>
        <dbReference type="Proteomes" id="UP000186019"/>
    </source>
</evidence>
<keyword evidence="3" id="KW-1185">Reference proteome</keyword>
<reference evidence="2 3" key="1">
    <citation type="submission" date="2017-01" db="EMBL/GenBank/DDBJ databases">
        <authorList>
            <person name="Mah S.A."/>
            <person name="Swanson W.J."/>
            <person name="Moy G.W."/>
            <person name="Vacquier V.D."/>
        </authorList>
    </citation>
    <scope>NUCLEOTIDE SEQUENCE [LARGE SCALE GENOMIC DNA]</scope>
    <source>
        <strain evidence="2 3">DSM 29590</strain>
    </source>
</reference>
<proteinExistence type="predicted"/>
<dbReference type="Proteomes" id="UP000186019">
    <property type="component" value="Unassembled WGS sequence"/>
</dbReference>